<dbReference type="Gene3D" id="3.40.640.10">
    <property type="entry name" value="Type I PLP-dependent aspartate aminotransferase-like (Major domain)"/>
    <property type="match status" value="1"/>
</dbReference>
<comment type="catalytic activity">
    <reaction evidence="7">
        <text>L-2,4-diaminobutanoate + 2-oxoglutarate = L-aspartate 4-semialdehyde + L-glutamate</text>
        <dbReference type="Rhea" id="RHEA:11160"/>
        <dbReference type="ChEBI" id="CHEBI:16810"/>
        <dbReference type="ChEBI" id="CHEBI:29985"/>
        <dbReference type="ChEBI" id="CHEBI:58761"/>
        <dbReference type="ChEBI" id="CHEBI:537519"/>
        <dbReference type="EC" id="2.6.1.76"/>
    </reaction>
</comment>
<dbReference type="CDD" id="cd00610">
    <property type="entry name" value="OAT_like"/>
    <property type="match status" value="1"/>
</dbReference>
<keyword evidence="4 7" id="KW-0808">Transferase</keyword>
<dbReference type="InterPro" id="IPR004637">
    <property type="entry name" value="Dat"/>
</dbReference>
<dbReference type="NCBIfam" id="TIGR00709">
    <property type="entry name" value="dat"/>
    <property type="match status" value="1"/>
</dbReference>
<reference evidence="8 9" key="1">
    <citation type="submission" date="2024-02" db="EMBL/GenBank/DDBJ databases">
        <title>Adaptive strategies in a cosmopolitan and abundant soil bacterium.</title>
        <authorList>
            <person name="Carini P."/>
        </authorList>
    </citation>
    <scope>NUCLEOTIDE SEQUENCE [LARGE SCALE GENOMIC DNA]</scope>
    <source>
        <strain evidence="8 9">AZCC 1608</strain>
    </source>
</reference>
<sequence>MGSQTIFEQHESQVRSYSRDIPIVFRTASGHLLTDENGHSYIDFLAGAGALNYGHNNPALKQAVIEYMQADGVLHSLDLYTDAKRNFIREFQETILAPRGLDYRMQFTGPTGTNAIEAALKLARRVTSRTNVVSFTNSFHGMSLGALAVSSARRKRSGAGMPFVGVDRFPFDGYLGPSVDTLAYLDQALNDPGSGFDAPAAFIVETLQAEGGLNEARVEWLRGLQDLARRHNALLIVDEIQTGCGRTGPFFSFERADLYPDIVCLAKSIGGLGLPMALVLMRPEHDVWEPGQHNGTFRGNNLAFVAGAEALSQWRDASLEQSIESKGKLMCERLREIAQATGGAVRGVGMLQGVAWQDRSFARAVARRALAAGVIVETCGPWDEVLKIMPPLTIPEPALSDGLERVRCAALDEIVSTRLEVAV</sequence>
<dbReference type="PROSITE" id="PS00600">
    <property type="entry name" value="AA_TRANSFER_CLASS_3"/>
    <property type="match status" value="1"/>
</dbReference>
<protein>
    <recommendedName>
        <fullName evidence="7">Diaminobutyrate--2-oxoglutarate transaminase</fullName>
        <ecNumber evidence="7">2.6.1.76</ecNumber>
    </recommendedName>
    <alternativeName>
        <fullName evidence="7">DABA aminotransferase</fullName>
    </alternativeName>
</protein>
<dbReference type="InterPro" id="IPR005814">
    <property type="entry name" value="Aminotrans_3"/>
</dbReference>
<evidence type="ECO:0000256" key="4">
    <source>
        <dbReference type="ARBA" id="ARBA00022679"/>
    </source>
</evidence>
<dbReference type="PANTHER" id="PTHR43552:SF2">
    <property type="entry name" value="DIAMINOBUTYRATE--2-OXOGLUTARATE TRANSAMINASE"/>
    <property type="match status" value="1"/>
</dbReference>
<dbReference type="PIRSF" id="PIRSF000521">
    <property type="entry name" value="Transaminase_4ab_Lys_Orn"/>
    <property type="match status" value="1"/>
</dbReference>
<dbReference type="InterPro" id="IPR015421">
    <property type="entry name" value="PyrdxlP-dep_Trfase_major"/>
</dbReference>
<organism evidence="8 9">
    <name type="scientific">Bradyrhizobium algeriense</name>
    <dbReference type="NCBI Taxonomy" id="634784"/>
    <lineage>
        <taxon>Bacteria</taxon>
        <taxon>Pseudomonadati</taxon>
        <taxon>Pseudomonadota</taxon>
        <taxon>Alphaproteobacteria</taxon>
        <taxon>Hyphomicrobiales</taxon>
        <taxon>Nitrobacteraceae</taxon>
        <taxon>Bradyrhizobium</taxon>
    </lineage>
</organism>
<evidence type="ECO:0000256" key="7">
    <source>
        <dbReference type="RuleBase" id="RU365034"/>
    </source>
</evidence>
<evidence type="ECO:0000256" key="3">
    <source>
        <dbReference type="ARBA" id="ARBA00022576"/>
    </source>
</evidence>
<proteinExistence type="inferred from homology"/>
<dbReference type="SUPFAM" id="SSF53383">
    <property type="entry name" value="PLP-dependent transferases"/>
    <property type="match status" value="1"/>
</dbReference>
<dbReference type="InterPro" id="IPR049704">
    <property type="entry name" value="Aminotrans_3_PPA_site"/>
</dbReference>
<dbReference type="Pfam" id="PF00202">
    <property type="entry name" value="Aminotran_3"/>
    <property type="match status" value="1"/>
</dbReference>
<dbReference type="RefSeq" id="WP_334484855.1">
    <property type="nucleotide sequence ID" value="NZ_JAZHRV010000001.1"/>
</dbReference>
<dbReference type="PANTHER" id="PTHR43552">
    <property type="entry name" value="DIAMINOBUTYRATE--2-OXOGLUTARATE AMINOTRANSFERASE"/>
    <property type="match status" value="1"/>
</dbReference>
<keyword evidence="5 6" id="KW-0663">Pyridoxal phosphate</keyword>
<dbReference type="GO" id="GO:0045303">
    <property type="term" value="F:diaminobutyrate-2-oxoglutarate transaminase activity"/>
    <property type="evidence" value="ECO:0007669"/>
    <property type="project" value="UniProtKB-EC"/>
</dbReference>
<dbReference type="InterPro" id="IPR012773">
    <property type="entry name" value="Ectoine_EctB"/>
</dbReference>
<evidence type="ECO:0000256" key="1">
    <source>
        <dbReference type="ARBA" id="ARBA00001933"/>
    </source>
</evidence>
<dbReference type="Gene3D" id="3.90.1150.10">
    <property type="entry name" value="Aspartate Aminotransferase, domain 1"/>
    <property type="match status" value="1"/>
</dbReference>
<evidence type="ECO:0000256" key="2">
    <source>
        <dbReference type="ARBA" id="ARBA00008954"/>
    </source>
</evidence>
<dbReference type="InterPro" id="IPR015424">
    <property type="entry name" value="PyrdxlP-dep_Trfase"/>
</dbReference>
<name>A0ABU8BHL6_9BRAD</name>
<comment type="function">
    <text evidence="7">Catalyzes reversively the conversion of L-aspartate beta-semialdehyde (ASA) to L-2,4-diaminobutyrate (DABA) by transamination with L-glutamate.</text>
</comment>
<evidence type="ECO:0000313" key="9">
    <source>
        <dbReference type="Proteomes" id="UP001364224"/>
    </source>
</evidence>
<keyword evidence="9" id="KW-1185">Reference proteome</keyword>
<gene>
    <name evidence="8" type="ORF">V1286_005578</name>
</gene>
<dbReference type="Proteomes" id="UP001364224">
    <property type="component" value="Unassembled WGS sequence"/>
</dbReference>
<dbReference type="NCBIfam" id="NF006733">
    <property type="entry name" value="PRK09264.1"/>
    <property type="match status" value="1"/>
</dbReference>
<dbReference type="NCBIfam" id="TIGR02407">
    <property type="entry name" value="ectoine_ectB"/>
    <property type="match status" value="1"/>
</dbReference>
<dbReference type="EC" id="2.6.1.76" evidence="7"/>
<dbReference type="EMBL" id="JAZHRV010000001">
    <property type="protein sequence ID" value="MEH2558049.1"/>
    <property type="molecule type" value="Genomic_DNA"/>
</dbReference>
<evidence type="ECO:0000313" key="8">
    <source>
        <dbReference type="EMBL" id="MEH2558049.1"/>
    </source>
</evidence>
<comment type="caution">
    <text evidence="8">The sequence shown here is derived from an EMBL/GenBank/DDBJ whole genome shotgun (WGS) entry which is preliminary data.</text>
</comment>
<evidence type="ECO:0000256" key="5">
    <source>
        <dbReference type="ARBA" id="ARBA00022898"/>
    </source>
</evidence>
<comment type="cofactor">
    <cofactor evidence="1 7">
        <name>pyridoxal 5'-phosphate</name>
        <dbReference type="ChEBI" id="CHEBI:597326"/>
    </cofactor>
</comment>
<comment type="similarity">
    <text evidence="2 6">Belongs to the class-III pyridoxal-phosphate-dependent aminotransferase family.</text>
</comment>
<comment type="pathway">
    <text evidence="7">Amine and polyamine biosynthesis; ectoine biosynthesis; L-ectoine from L-aspartate 4-semialdehyde: step 1/3.</text>
</comment>
<keyword evidence="3 7" id="KW-0032">Aminotransferase</keyword>
<accession>A0ABU8BHL6</accession>
<dbReference type="InterPro" id="IPR015422">
    <property type="entry name" value="PyrdxlP-dep_Trfase_small"/>
</dbReference>
<evidence type="ECO:0000256" key="6">
    <source>
        <dbReference type="RuleBase" id="RU003560"/>
    </source>
</evidence>